<dbReference type="PANTHER" id="PTHR46704">
    <property type="entry name" value="CXC DOMAIN-CONTAINING PROTEIN-RELATED"/>
    <property type="match status" value="1"/>
</dbReference>
<name>A0A9N9SL78_PHACE</name>
<organism evidence="1 2">
    <name type="scientific">Phaedon cochleariae</name>
    <name type="common">Mustard beetle</name>
    <dbReference type="NCBI Taxonomy" id="80249"/>
    <lineage>
        <taxon>Eukaryota</taxon>
        <taxon>Metazoa</taxon>
        <taxon>Ecdysozoa</taxon>
        <taxon>Arthropoda</taxon>
        <taxon>Hexapoda</taxon>
        <taxon>Insecta</taxon>
        <taxon>Pterygota</taxon>
        <taxon>Neoptera</taxon>
        <taxon>Endopterygota</taxon>
        <taxon>Coleoptera</taxon>
        <taxon>Polyphaga</taxon>
        <taxon>Cucujiformia</taxon>
        <taxon>Chrysomeloidea</taxon>
        <taxon>Chrysomelidae</taxon>
        <taxon>Chrysomelinae</taxon>
        <taxon>Chrysomelini</taxon>
        <taxon>Phaedon</taxon>
    </lineage>
</organism>
<protein>
    <submittedName>
        <fullName evidence="1">Uncharacterized protein</fullName>
    </submittedName>
</protein>
<reference evidence="1" key="1">
    <citation type="submission" date="2022-01" db="EMBL/GenBank/DDBJ databases">
        <authorList>
            <person name="King R."/>
        </authorList>
    </citation>
    <scope>NUCLEOTIDE SEQUENCE</scope>
</reference>
<dbReference type="PANTHER" id="PTHR46704:SF9">
    <property type="entry name" value="BHLH DOMAIN-CONTAINING PROTEIN"/>
    <property type="match status" value="1"/>
</dbReference>
<sequence length="283" mass="32884">MDENEVSVVITHRSGVKFQVHLSTEDYHRILRDKRFLEMVSDKYFKLYKDEIIFAHSESEDETVTQTIPDEEEFDEDSSVIIDESTLEAIARQRWSISHGVRTSILSYIYDLTGVKRQFVSRDLIDSRIEKDNNHLMKFIDGINERLNPFSPSIKQDKLYNLSTGATATDFIANFLLNILENCQLLRTTFIEECIADEKNERFGKPIKRVFVENFANLKTKKKFKVGKKVQEVTVQRDLFERLLAIALENKVNLVKVMRYPITPAPTVFCHIDGVLHKTDESV</sequence>
<dbReference type="Proteomes" id="UP001153737">
    <property type="component" value="Chromosome 7"/>
</dbReference>
<dbReference type="OrthoDB" id="6756899at2759"/>
<keyword evidence="2" id="KW-1185">Reference proteome</keyword>
<evidence type="ECO:0000313" key="2">
    <source>
        <dbReference type="Proteomes" id="UP001153737"/>
    </source>
</evidence>
<gene>
    <name evidence="1" type="ORF">PHAECO_LOCUS10938</name>
</gene>
<dbReference type="AlphaFoldDB" id="A0A9N9SL78"/>
<accession>A0A9N9SL78</accession>
<reference evidence="1" key="2">
    <citation type="submission" date="2022-10" db="EMBL/GenBank/DDBJ databases">
        <authorList>
            <consortium name="ENA_rothamsted_submissions"/>
            <consortium name="culmorum"/>
            <person name="King R."/>
        </authorList>
    </citation>
    <scope>NUCLEOTIDE SEQUENCE</scope>
</reference>
<proteinExistence type="predicted"/>
<dbReference type="EMBL" id="OU896713">
    <property type="protein sequence ID" value="CAG9823904.1"/>
    <property type="molecule type" value="Genomic_DNA"/>
</dbReference>
<evidence type="ECO:0000313" key="1">
    <source>
        <dbReference type="EMBL" id="CAG9823904.1"/>
    </source>
</evidence>